<keyword evidence="6 12" id="KW-0479">Metal-binding</keyword>
<dbReference type="CDD" id="cd05799">
    <property type="entry name" value="PGM2"/>
    <property type="match status" value="1"/>
</dbReference>
<dbReference type="PRINTS" id="PR00509">
    <property type="entry name" value="PGMPMM"/>
</dbReference>
<dbReference type="Gene3D" id="3.40.120.10">
    <property type="entry name" value="Alpha-D-Glucose-1,6-Bisphosphate, subunit A, domain 3"/>
    <property type="match status" value="3"/>
</dbReference>
<evidence type="ECO:0000259" key="13">
    <source>
        <dbReference type="Pfam" id="PF02878"/>
    </source>
</evidence>
<evidence type="ECO:0000313" key="16">
    <source>
        <dbReference type="EMBL" id="MBM6922383.1"/>
    </source>
</evidence>
<comment type="pathway">
    <text evidence="3">Lipid metabolism.</text>
</comment>
<feature type="domain" description="Alpha-D-phosphohexomutase alpha/beta/alpha" evidence="15">
    <location>
        <begin position="319"/>
        <end position="445"/>
    </location>
</feature>
<evidence type="ECO:0000256" key="4">
    <source>
        <dbReference type="ARBA" id="ARBA00010231"/>
    </source>
</evidence>
<feature type="domain" description="Alpha-D-phosphohexomutase alpha/beta/alpha" evidence="13">
    <location>
        <begin position="40"/>
        <end position="174"/>
    </location>
</feature>
<dbReference type="RefSeq" id="WP_204719333.1">
    <property type="nucleotide sequence ID" value="NZ_JACSNR010000001.1"/>
</dbReference>
<dbReference type="SUPFAM" id="SSF55957">
    <property type="entry name" value="Phosphoglucomutase, C-terminal domain"/>
    <property type="match status" value="1"/>
</dbReference>
<dbReference type="InterPro" id="IPR005844">
    <property type="entry name" value="A-D-PHexomutase_a/b/a-I"/>
</dbReference>
<proteinExistence type="inferred from homology"/>
<keyword evidence="5" id="KW-0597">Phosphoprotein</keyword>
<dbReference type="Pfam" id="PF02880">
    <property type="entry name" value="PGM_PMM_III"/>
    <property type="match status" value="1"/>
</dbReference>
<dbReference type="PANTHER" id="PTHR45745">
    <property type="entry name" value="PHOSPHOMANNOMUTASE 45A"/>
    <property type="match status" value="1"/>
</dbReference>
<dbReference type="InterPro" id="IPR005841">
    <property type="entry name" value="Alpha-D-phosphohexomutase_SF"/>
</dbReference>
<evidence type="ECO:0000256" key="8">
    <source>
        <dbReference type="ARBA" id="ARBA00023235"/>
    </source>
</evidence>
<comment type="cofactor">
    <cofactor evidence="1">
        <name>Mg(2+)</name>
        <dbReference type="ChEBI" id="CHEBI:18420"/>
    </cofactor>
</comment>
<evidence type="ECO:0000256" key="12">
    <source>
        <dbReference type="RuleBase" id="RU004326"/>
    </source>
</evidence>
<dbReference type="Proteomes" id="UP000724149">
    <property type="component" value="Unassembled WGS sequence"/>
</dbReference>
<dbReference type="Pfam" id="PF02879">
    <property type="entry name" value="PGM_PMM_II"/>
    <property type="match status" value="1"/>
</dbReference>
<comment type="similarity">
    <text evidence="4 12">Belongs to the phosphohexose mutase family.</text>
</comment>
<evidence type="ECO:0000259" key="14">
    <source>
        <dbReference type="Pfam" id="PF02879"/>
    </source>
</evidence>
<name>A0ABS2GKP3_9FIRM</name>
<gene>
    <name evidence="16" type="ORF">H9X81_01565</name>
</gene>
<keyword evidence="8" id="KW-0413">Isomerase</keyword>
<evidence type="ECO:0000256" key="6">
    <source>
        <dbReference type="ARBA" id="ARBA00022723"/>
    </source>
</evidence>
<dbReference type="InterPro" id="IPR005845">
    <property type="entry name" value="A-D-PHexomutase_a/b/a-II"/>
</dbReference>
<evidence type="ECO:0000256" key="1">
    <source>
        <dbReference type="ARBA" id="ARBA00001946"/>
    </source>
</evidence>
<keyword evidence="7 12" id="KW-0460">Magnesium</keyword>
<dbReference type="InterPro" id="IPR005846">
    <property type="entry name" value="A-D-PHexomutase_a/b/a-III"/>
</dbReference>
<dbReference type="SUPFAM" id="SSF53738">
    <property type="entry name" value="Phosphoglucomutase, first 3 domains"/>
    <property type="match status" value="3"/>
</dbReference>
<dbReference type="PROSITE" id="PS00710">
    <property type="entry name" value="PGM_PMM"/>
    <property type="match status" value="1"/>
</dbReference>
<organism evidence="16 17">
    <name type="scientific">Hydrogenoanaerobacterium saccharovorans</name>
    <dbReference type="NCBI Taxonomy" id="474960"/>
    <lineage>
        <taxon>Bacteria</taxon>
        <taxon>Bacillati</taxon>
        <taxon>Bacillota</taxon>
        <taxon>Clostridia</taxon>
        <taxon>Eubacteriales</taxon>
        <taxon>Oscillospiraceae</taxon>
        <taxon>Hydrogenoanaerobacterium</taxon>
    </lineage>
</organism>
<dbReference type="InterPro" id="IPR016066">
    <property type="entry name" value="A-D-PHexomutase_CS"/>
</dbReference>
<dbReference type="Pfam" id="PF02878">
    <property type="entry name" value="PGM_PMM_I"/>
    <property type="match status" value="1"/>
</dbReference>
<evidence type="ECO:0000256" key="11">
    <source>
        <dbReference type="ARBA" id="ARBA00041467"/>
    </source>
</evidence>
<dbReference type="Gene3D" id="3.30.310.50">
    <property type="entry name" value="Alpha-D-phosphohexomutase, C-terminal domain"/>
    <property type="match status" value="1"/>
</dbReference>
<evidence type="ECO:0000313" key="17">
    <source>
        <dbReference type="Proteomes" id="UP000724149"/>
    </source>
</evidence>
<dbReference type="InterPro" id="IPR036900">
    <property type="entry name" value="A-D-PHexomutase_C_sf"/>
</dbReference>
<sequence>MEFDRRWLDPDKAGAELAARAAEITADPELLAECFGGELEFGTAGLRGILDAGTARMNRLTVGKATQGLARVLLEDHDCPGVAIAYDSRHFSREFAEEAAGILAANGVHVWIYPELMPTPALSYAVRELGCQSGIMITASHNPPEYNGYKVYDHTGGQIVSEFARRVSEAIASVDPFDGVRRSSLEEGLQNGTIEYLTQEFIDGYIEAVLRLQLEPGIFRKSGLKIAYSPLNGAGHKSVIAALSRAGLEEIYVVADQSRPNGDFPTCPSPNPENPDTMKMTLDLGRYIQADIAFATDPDSDRIGVAAPEADGSWRLFTGNELGVLLLDYICRQRTAQGTMPRNPVAVMSIVSTPMAARVAEHWGVEMRRVLTGFKYIGDVMNQLVSAGEPERFLMGFEESCGYLTGMHVRDKDAVNAALLVCEMAAHYKLEGRTLCAVMDGLYAEYGTYYTKADSFAFAGAGAMDRMGAVMDHLRAEHLPEIAGTAVTGFTDYRDTSATGLPSADVLTWELADGCAVTVRPSGTEPKLKLYFTVRAGSREECLQRYGALRAAMTGAAGL</sequence>
<protein>
    <recommendedName>
        <fullName evidence="9">Phosphoglucomutase</fullName>
    </recommendedName>
    <alternativeName>
        <fullName evidence="11">Alpha-phosphoglucomutase</fullName>
    </alternativeName>
    <alternativeName>
        <fullName evidence="10">Glucose phosphomutase</fullName>
    </alternativeName>
</protein>
<evidence type="ECO:0000256" key="10">
    <source>
        <dbReference type="ARBA" id="ARBA00041398"/>
    </source>
</evidence>
<evidence type="ECO:0000256" key="2">
    <source>
        <dbReference type="ARBA" id="ARBA00005164"/>
    </source>
</evidence>
<keyword evidence="17" id="KW-1185">Reference proteome</keyword>
<evidence type="ECO:0000256" key="7">
    <source>
        <dbReference type="ARBA" id="ARBA00022842"/>
    </source>
</evidence>
<accession>A0ABS2GKP3</accession>
<comment type="caution">
    <text evidence="16">The sequence shown here is derived from an EMBL/GenBank/DDBJ whole genome shotgun (WGS) entry which is preliminary data.</text>
</comment>
<dbReference type="InterPro" id="IPR016055">
    <property type="entry name" value="A-D-PHexomutase_a/b/a-I/II/III"/>
</dbReference>
<evidence type="ECO:0000256" key="9">
    <source>
        <dbReference type="ARBA" id="ARBA00039995"/>
    </source>
</evidence>
<comment type="pathway">
    <text evidence="2">Glycolipid metabolism; diglucosyl-diacylglycerol biosynthesis.</text>
</comment>
<evidence type="ECO:0000259" key="15">
    <source>
        <dbReference type="Pfam" id="PF02880"/>
    </source>
</evidence>
<dbReference type="EMBL" id="JACSNR010000001">
    <property type="protein sequence ID" value="MBM6922383.1"/>
    <property type="molecule type" value="Genomic_DNA"/>
</dbReference>
<dbReference type="PANTHER" id="PTHR45745:SF1">
    <property type="entry name" value="PHOSPHOGLUCOMUTASE 2B-RELATED"/>
    <property type="match status" value="1"/>
</dbReference>
<evidence type="ECO:0000256" key="5">
    <source>
        <dbReference type="ARBA" id="ARBA00022553"/>
    </source>
</evidence>
<feature type="domain" description="Alpha-D-phosphohexomutase alpha/beta/alpha" evidence="14">
    <location>
        <begin position="204"/>
        <end position="307"/>
    </location>
</feature>
<evidence type="ECO:0000256" key="3">
    <source>
        <dbReference type="ARBA" id="ARBA00005189"/>
    </source>
</evidence>
<reference evidence="16 17" key="1">
    <citation type="journal article" date="2021" name="Sci. Rep.">
        <title>The distribution of antibiotic resistance genes in chicken gut microbiota commensals.</title>
        <authorList>
            <person name="Juricova H."/>
            <person name="Matiasovicova J."/>
            <person name="Kubasova T."/>
            <person name="Cejkova D."/>
            <person name="Rychlik I."/>
        </authorList>
    </citation>
    <scope>NUCLEOTIDE SEQUENCE [LARGE SCALE GENOMIC DNA]</scope>
    <source>
        <strain evidence="16 17">An564</strain>
    </source>
</reference>